<reference evidence="1 2" key="1">
    <citation type="submission" date="2019-12" db="EMBL/GenBank/DDBJ databases">
        <title>Nocardia macrotermitis sp. nov. and Nocardia aurantia sp. nov., isolated from the gut of the fungus growing-termite Macrotermes natalensis.</title>
        <authorList>
            <person name="Christine B."/>
            <person name="Rene B."/>
        </authorList>
    </citation>
    <scope>NUCLEOTIDE SEQUENCE [LARGE SCALE GENOMIC DNA]</scope>
    <source>
        <strain evidence="1 2">DSM 102126</strain>
    </source>
</reference>
<dbReference type="InterPro" id="IPR007061">
    <property type="entry name" value="MST-like"/>
</dbReference>
<keyword evidence="2" id="KW-1185">Reference proteome</keyword>
<dbReference type="OrthoDB" id="4548523at2"/>
<proteinExistence type="predicted"/>
<protein>
    <submittedName>
        <fullName evidence="1">DUF664 domain-containing protein</fullName>
    </submittedName>
</protein>
<dbReference type="InterPro" id="IPR034660">
    <property type="entry name" value="DinB/YfiT-like"/>
</dbReference>
<organism evidence="1 2">
    <name type="scientific">Actinomadura rayongensis</name>
    <dbReference type="NCBI Taxonomy" id="1429076"/>
    <lineage>
        <taxon>Bacteria</taxon>
        <taxon>Bacillati</taxon>
        <taxon>Actinomycetota</taxon>
        <taxon>Actinomycetes</taxon>
        <taxon>Streptosporangiales</taxon>
        <taxon>Thermomonosporaceae</taxon>
        <taxon>Actinomadura</taxon>
    </lineage>
</organism>
<evidence type="ECO:0000313" key="2">
    <source>
        <dbReference type="Proteomes" id="UP000431901"/>
    </source>
</evidence>
<dbReference type="EMBL" id="WUTW01000005">
    <property type="protein sequence ID" value="MXQ67009.1"/>
    <property type="molecule type" value="Genomic_DNA"/>
</dbReference>
<sequence length="168" mass="17816">MTDVTTPRGDVGPPLAGPDEKTTLLTFLDYLREAVAAKLDGLSEAEARTPGVASGTNLLGLVHHLTGAELNWFVWGYAGEDITPASLSFTPDEGETIESVRAAYRAATARCNAIAAACDDLAAPGVRARRSSPGPSLRWILVHMIEETARHAGHADILRERLDGATGR</sequence>
<name>A0A6I4W8E3_9ACTN</name>
<gene>
    <name evidence="1" type="ORF">GQ466_23615</name>
</gene>
<dbReference type="AlphaFoldDB" id="A0A6I4W8E3"/>
<comment type="caution">
    <text evidence="1">The sequence shown here is derived from an EMBL/GenBank/DDBJ whole genome shotgun (WGS) entry which is preliminary data.</text>
</comment>
<accession>A0A6I4W8E3</accession>
<dbReference type="Pfam" id="PF04978">
    <property type="entry name" value="MST"/>
    <property type="match status" value="1"/>
</dbReference>
<dbReference type="Gene3D" id="1.20.120.450">
    <property type="entry name" value="dinb family like domain"/>
    <property type="match status" value="1"/>
</dbReference>
<dbReference type="Proteomes" id="UP000431901">
    <property type="component" value="Unassembled WGS sequence"/>
</dbReference>
<evidence type="ECO:0000313" key="1">
    <source>
        <dbReference type="EMBL" id="MXQ67009.1"/>
    </source>
</evidence>
<dbReference type="SUPFAM" id="SSF109854">
    <property type="entry name" value="DinB/YfiT-like putative metalloenzymes"/>
    <property type="match status" value="1"/>
</dbReference>